<sequence>MGKRIKEVLLCENEGYLTDKIVEQLIHGEFPVNFLPLLEGSRAVSTVGIIPPQLVKELRGFRGAETEEEFLARRRGD</sequence>
<dbReference type="AlphaFoldDB" id="A0A7G9Z8D0"/>
<proteinExistence type="predicted"/>
<dbReference type="EMBL" id="MT631658">
    <property type="protein sequence ID" value="QNO56514.1"/>
    <property type="molecule type" value="Genomic_DNA"/>
</dbReference>
<protein>
    <submittedName>
        <fullName evidence="1">Uncharacterized protein</fullName>
    </submittedName>
</protein>
<evidence type="ECO:0000313" key="1">
    <source>
        <dbReference type="EMBL" id="QNO56514.1"/>
    </source>
</evidence>
<reference evidence="1" key="1">
    <citation type="submission" date="2020-06" db="EMBL/GenBank/DDBJ databases">
        <title>Unique genomic features of the anaerobic methanotrophic archaea.</title>
        <authorList>
            <person name="Chadwick G.L."/>
            <person name="Skennerton C.T."/>
            <person name="Laso-Perez R."/>
            <person name="Leu A.O."/>
            <person name="Speth D.R."/>
            <person name="Yu H."/>
            <person name="Morgan-Lang C."/>
            <person name="Hatzenpichler R."/>
            <person name="Goudeau D."/>
            <person name="Malmstrom R."/>
            <person name="Brazelton W.J."/>
            <person name="Woyke T."/>
            <person name="Hallam S.J."/>
            <person name="Tyson G.W."/>
            <person name="Wegener G."/>
            <person name="Boetius A."/>
            <person name="Orphan V."/>
        </authorList>
    </citation>
    <scope>NUCLEOTIDE SEQUENCE</scope>
</reference>
<name>A0A7G9Z8D0_9EURY</name>
<gene>
    <name evidence="1" type="ORF">CNIFIPMI_00006</name>
</gene>
<organism evidence="1">
    <name type="scientific">Candidatus Methanophaga sp. ANME-1 ERB7</name>
    <dbReference type="NCBI Taxonomy" id="2759913"/>
    <lineage>
        <taxon>Archaea</taxon>
        <taxon>Methanobacteriati</taxon>
        <taxon>Methanobacteriota</taxon>
        <taxon>Stenosarchaea group</taxon>
        <taxon>Methanomicrobia</taxon>
        <taxon>Candidatus Methanophagales</taxon>
        <taxon>Candidatus Methanophagaceae</taxon>
        <taxon>Candidatus Methanophaga</taxon>
    </lineage>
</organism>
<accession>A0A7G9Z8D0</accession>